<reference evidence="2" key="1">
    <citation type="submission" date="2020-03" db="EMBL/GenBank/DDBJ databases">
        <title>Spirochaetal bacteria isolated from arthropods constitute a novel genus Entomospira genus novum within the order Spirochaetales.</title>
        <authorList>
            <person name="Grana-Miraglia L."/>
            <person name="Sikutova S."/>
            <person name="Fingerle V."/>
            <person name="Sing A."/>
            <person name="Castillo-Ramirez S."/>
            <person name="Margos G."/>
            <person name="Rudolf I."/>
        </authorList>
    </citation>
    <scope>NUCLEOTIDE SEQUENCE</scope>
    <source>
        <strain evidence="2">BR149</strain>
    </source>
</reference>
<feature type="transmembrane region" description="Helical" evidence="1">
    <location>
        <begin position="375"/>
        <end position="398"/>
    </location>
</feature>
<feature type="transmembrane region" description="Helical" evidence="1">
    <location>
        <begin position="21"/>
        <end position="38"/>
    </location>
</feature>
<dbReference type="EMBL" id="JAATLM010000001">
    <property type="protein sequence ID" value="NIZ70047.1"/>
    <property type="molecule type" value="Genomic_DNA"/>
</dbReference>
<keyword evidence="3" id="KW-1185">Reference proteome</keyword>
<feature type="transmembrane region" description="Helical" evidence="1">
    <location>
        <begin position="86"/>
        <end position="107"/>
    </location>
</feature>
<evidence type="ECO:0000313" key="3">
    <source>
        <dbReference type="Proteomes" id="UP000778951"/>
    </source>
</evidence>
<proteinExistence type="predicted"/>
<dbReference type="RefSeq" id="WP_167696120.1">
    <property type="nucleotide sequence ID" value="NZ_CP118181.1"/>
</dbReference>
<feature type="transmembrane region" description="Helical" evidence="1">
    <location>
        <begin position="228"/>
        <end position="249"/>
    </location>
</feature>
<protein>
    <submittedName>
        <fullName evidence="2">Uncharacterized protein</fullName>
    </submittedName>
</protein>
<sequence length="411" mass="46587">MLKFEGNFIAFLQRQRVAMTARWVSLVGMLAVVLFVLLPKGSQLVMWLSMRYSVYVARRGGLDLDTNMVSNAMKYMGIDEGALQRHLWLLGALFFVLFLAYSVAWAWQMITQARYFAKESTFKGERFTLGGSWRYLAIHYVALQVVVGLVMGFMFYDIQGWVLDTITSGNFEDVNAQGIFSALHFRMMPFLFLLAIVYAVVMHRVVGYYGSKTSHGGGVQLLAYRGKWFSFVPMMTLYYVGAIVISWLWSVWAYQSFESDKIDLSPLAENSSATLLGLAWPLYLALTVLMAGVVTWSFSTLAKQVSLPERAFRFRGKFWQMWYIWLGLFALMMVSLMVSNAISESFSKKILESFSGMLGASSASDESAPSWNVGVIFVVGAGILQAFLSLEMLVYYLLGRWFIRNTEEIEA</sequence>
<comment type="caution">
    <text evidence="2">The sequence shown here is derived from an EMBL/GenBank/DDBJ whole genome shotgun (WGS) entry which is preliminary data.</text>
</comment>
<evidence type="ECO:0000313" key="2">
    <source>
        <dbReference type="EMBL" id="NIZ70047.1"/>
    </source>
</evidence>
<gene>
    <name evidence="2" type="ORF">HCT48_07490</name>
</gene>
<evidence type="ECO:0000256" key="1">
    <source>
        <dbReference type="SAM" id="Phobius"/>
    </source>
</evidence>
<feature type="transmembrane region" description="Helical" evidence="1">
    <location>
        <begin position="280"/>
        <end position="301"/>
    </location>
</feature>
<keyword evidence="1" id="KW-0812">Transmembrane</keyword>
<name>A0A968GGT0_9SPIO</name>
<feature type="transmembrane region" description="Helical" evidence="1">
    <location>
        <begin position="187"/>
        <end position="207"/>
    </location>
</feature>
<keyword evidence="1" id="KW-1133">Transmembrane helix</keyword>
<keyword evidence="1" id="KW-0472">Membrane</keyword>
<accession>A0A968GGT0</accession>
<dbReference type="Proteomes" id="UP000778951">
    <property type="component" value="Unassembled WGS sequence"/>
</dbReference>
<feature type="transmembrane region" description="Helical" evidence="1">
    <location>
        <begin position="135"/>
        <end position="156"/>
    </location>
</feature>
<organism evidence="2 3">
    <name type="scientific">Entomospira culicis</name>
    <dbReference type="NCBI Taxonomy" id="2719989"/>
    <lineage>
        <taxon>Bacteria</taxon>
        <taxon>Pseudomonadati</taxon>
        <taxon>Spirochaetota</taxon>
        <taxon>Spirochaetia</taxon>
        <taxon>Spirochaetales</taxon>
        <taxon>Spirochaetaceae</taxon>
        <taxon>Entomospira</taxon>
    </lineage>
</organism>
<dbReference type="AlphaFoldDB" id="A0A968GGT0"/>
<feature type="transmembrane region" description="Helical" evidence="1">
    <location>
        <begin position="322"/>
        <end position="342"/>
    </location>
</feature>